<protein>
    <recommendedName>
        <fullName evidence="6">RING-type domain-containing protein</fullName>
    </recommendedName>
</protein>
<dbReference type="GO" id="GO:0070936">
    <property type="term" value="P:protein K48-linked ubiquitination"/>
    <property type="evidence" value="ECO:0007669"/>
    <property type="project" value="TreeGrafter"/>
</dbReference>
<dbReference type="InterPro" id="IPR001841">
    <property type="entry name" value="Znf_RING"/>
</dbReference>
<evidence type="ECO:0000256" key="5">
    <source>
        <dbReference type="SAM" id="MobiDB-lite"/>
    </source>
</evidence>
<dbReference type="InterPro" id="IPR055111">
    <property type="entry name" value="RNF34_RFFL_HeH"/>
</dbReference>
<dbReference type="RefSeq" id="XP_017032556.1">
    <property type="nucleotide sequence ID" value="XM_017177067.3"/>
</dbReference>
<dbReference type="GO" id="GO:1902042">
    <property type="term" value="P:negative regulation of extrinsic apoptotic signaling pathway via death domain receptors"/>
    <property type="evidence" value="ECO:0007669"/>
    <property type="project" value="TreeGrafter"/>
</dbReference>
<feature type="compositionally biased region" description="Low complexity" evidence="5">
    <location>
        <begin position="199"/>
        <end position="224"/>
    </location>
</feature>
<dbReference type="PANTHER" id="PTHR14879">
    <property type="entry name" value="CASPASE REGULATOR, RING FINGER DOMAIN-CONTAINING"/>
    <property type="match status" value="1"/>
</dbReference>
<dbReference type="GO" id="GO:0008270">
    <property type="term" value="F:zinc ion binding"/>
    <property type="evidence" value="ECO:0007669"/>
    <property type="project" value="UniProtKB-KW"/>
</dbReference>
<dbReference type="InterPro" id="IPR057299">
    <property type="entry name" value="RNF34_RFFL_SAP"/>
</dbReference>
<name>A0A6P4JAP8_DROKI</name>
<organism evidence="7 8">
    <name type="scientific">Drosophila kikkawai</name>
    <name type="common">Fruit fly</name>
    <dbReference type="NCBI Taxonomy" id="30033"/>
    <lineage>
        <taxon>Eukaryota</taxon>
        <taxon>Metazoa</taxon>
        <taxon>Ecdysozoa</taxon>
        <taxon>Arthropoda</taxon>
        <taxon>Hexapoda</taxon>
        <taxon>Insecta</taxon>
        <taxon>Pterygota</taxon>
        <taxon>Neoptera</taxon>
        <taxon>Endopterygota</taxon>
        <taxon>Diptera</taxon>
        <taxon>Brachycera</taxon>
        <taxon>Muscomorpha</taxon>
        <taxon>Ephydroidea</taxon>
        <taxon>Drosophilidae</taxon>
        <taxon>Drosophila</taxon>
        <taxon>Sophophora</taxon>
    </lineage>
</organism>
<feature type="compositionally biased region" description="Low complexity" evidence="5">
    <location>
        <begin position="174"/>
        <end position="187"/>
    </location>
</feature>
<dbReference type="InterPro" id="IPR013083">
    <property type="entry name" value="Znf_RING/FYVE/PHD"/>
</dbReference>
<dbReference type="GO" id="GO:0005737">
    <property type="term" value="C:cytoplasm"/>
    <property type="evidence" value="ECO:0007669"/>
    <property type="project" value="TreeGrafter"/>
</dbReference>
<dbReference type="SUPFAM" id="SSF57903">
    <property type="entry name" value="FYVE/PHD zinc finger"/>
    <property type="match status" value="1"/>
</dbReference>
<keyword evidence="7" id="KW-1185">Reference proteome</keyword>
<accession>A0A6P4JAP8</accession>
<dbReference type="SUPFAM" id="SSF57850">
    <property type="entry name" value="RING/U-box"/>
    <property type="match status" value="1"/>
</dbReference>
<dbReference type="InterPro" id="IPR036361">
    <property type="entry name" value="SAP_dom_sf"/>
</dbReference>
<dbReference type="Proteomes" id="UP001652661">
    <property type="component" value="Chromosome 2L"/>
</dbReference>
<dbReference type="GeneID" id="108081827"/>
<keyword evidence="2 4" id="KW-0863">Zinc-finger</keyword>
<evidence type="ECO:0000313" key="8">
    <source>
        <dbReference type="RefSeq" id="XP_017032556.1"/>
    </source>
</evidence>
<evidence type="ECO:0000256" key="2">
    <source>
        <dbReference type="ARBA" id="ARBA00022771"/>
    </source>
</evidence>
<evidence type="ECO:0000313" key="7">
    <source>
        <dbReference type="Proteomes" id="UP001652661"/>
    </source>
</evidence>
<dbReference type="SUPFAM" id="SSF68906">
    <property type="entry name" value="SAP domain"/>
    <property type="match status" value="2"/>
</dbReference>
<keyword evidence="3" id="KW-0862">Zinc</keyword>
<dbReference type="Gene3D" id="1.10.720.140">
    <property type="match status" value="1"/>
</dbReference>
<dbReference type="Gene3D" id="1.10.720.30">
    <property type="entry name" value="SAP domain"/>
    <property type="match status" value="1"/>
</dbReference>
<feature type="region of interest" description="Disordered" evidence="5">
    <location>
        <begin position="137"/>
        <end position="250"/>
    </location>
</feature>
<evidence type="ECO:0000256" key="1">
    <source>
        <dbReference type="ARBA" id="ARBA00004202"/>
    </source>
</evidence>
<dbReference type="GO" id="GO:0043161">
    <property type="term" value="P:proteasome-mediated ubiquitin-dependent protein catabolic process"/>
    <property type="evidence" value="ECO:0007669"/>
    <property type="project" value="TreeGrafter"/>
</dbReference>
<feature type="compositionally biased region" description="Basic residues" evidence="5">
    <location>
        <begin position="473"/>
        <end position="487"/>
    </location>
</feature>
<evidence type="ECO:0000256" key="4">
    <source>
        <dbReference type="PROSITE-ProRule" id="PRU00175"/>
    </source>
</evidence>
<feature type="compositionally biased region" description="Low complexity" evidence="5">
    <location>
        <begin position="305"/>
        <end position="325"/>
    </location>
</feature>
<dbReference type="OrthoDB" id="3045089at2759"/>
<sequence length="713" mass="77898">MPCESCGVEFTVFRRKRACFDCKRYYCANCIVARRCQRCSIFAQRPLLRTDLLKLKPKDLIFYLQSKHISTEGCLEKEELVGLVLAHVAQMDTGRGSNASANSPGRGQANPIDNLKQSCQNFFTNLTDNLSDSFAAFDSKASSKPPENRQPAEAPSHIFEQPRVSTREIPTYASSVNGESGSGSVHVQPAATVNGGTQSSSSPSTSTPASSNRDANGSPSSPSHSDSRARGSQESTQGQAANDGIRDIKSDDCECSDDEIMATFSERVSLSLRTDHSVPPVPNPDAALEAAINGPGGLETANNTSPVCSKPGSSSSKADASSQSSFEELGAIGGISDESKATTDTNSSHLDQWQVLEVNRIEAVDATPTTSAAEEILEVTLRSGRPAPAEDGRQEECESTQALNMEQRPANPTPASHPAVPQRTKKVTRRRSDGYLNRRHHSSDEESPVAPGGPGLSLGLSTLSEQPESGLHAHSHRNSCQRCGKNKTNIRRHVERMRRHLENSQMSEEDIKRELQEFLTYLEQRTKSVEASESGSHAVSPLSVDAISVAAGGRSPDMPITPTIEFSPTQEDDIRWDDEGIHVYAAPSDYEPAACIDSRFVNLEDFEDLKDLEALTVKQLKEVLMLHRVDYKGCCEKQELLDRVSRLWKTMREAPAVEKLATDELCKICMDAPIECVFLECGHMATCTSCGKVLNECPICRQYIVRVVRFFRA</sequence>
<evidence type="ECO:0000259" key="6">
    <source>
        <dbReference type="PROSITE" id="PS50089"/>
    </source>
</evidence>
<dbReference type="FunFam" id="3.30.40.10:FF:000110">
    <property type="entry name" value="E3 ubiquitin-protein ligase RNF34 isoform X1"/>
    <property type="match status" value="1"/>
</dbReference>
<dbReference type="Pfam" id="PF13920">
    <property type="entry name" value="zf-C3HC4_3"/>
    <property type="match status" value="1"/>
</dbReference>
<feature type="domain" description="RING-type" evidence="6">
    <location>
        <begin position="666"/>
        <end position="701"/>
    </location>
</feature>
<feature type="region of interest" description="Disordered" evidence="5">
    <location>
        <begin position="383"/>
        <end position="487"/>
    </location>
</feature>
<dbReference type="GO" id="GO:0005886">
    <property type="term" value="C:plasma membrane"/>
    <property type="evidence" value="ECO:0007669"/>
    <property type="project" value="UniProtKB-SubCell"/>
</dbReference>
<evidence type="ECO:0000256" key="3">
    <source>
        <dbReference type="ARBA" id="ARBA00022833"/>
    </source>
</evidence>
<keyword evidence="2 4" id="KW-0479">Metal-binding</keyword>
<dbReference type="PROSITE" id="PS50089">
    <property type="entry name" value="ZF_RING_2"/>
    <property type="match status" value="1"/>
</dbReference>
<reference evidence="7" key="1">
    <citation type="submission" date="2025-05" db="UniProtKB">
        <authorList>
            <consortium name="RefSeq"/>
        </authorList>
    </citation>
    <scope>NUCLEOTIDE SEQUENCE [LARGE SCALE GENOMIC DNA]</scope>
    <source>
        <strain evidence="7">14028-0561.14</strain>
    </source>
</reference>
<comment type="subcellular location">
    <subcellularLocation>
        <location evidence="1">Cell membrane</location>
        <topology evidence="1">Peripheral membrane protein</topology>
    </subcellularLocation>
</comment>
<dbReference type="InterPro" id="IPR051728">
    <property type="entry name" value="RING-FYVE_E3_ubiquitin-ligase"/>
</dbReference>
<dbReference type="GO" id="GO:0061630">
    <property type="term" value="F:ubiquitin protein ligase activity"/>
    <property type="evidence" value="ECO:0007669"/>
    <property type="project" value="TreeGrafter"/>
</dbReference>
<dbReference type="Gene3D" id="3.30.40.10">
    <property type="entry name" value="Zinc/RING finger domain, C3HC4 (zinc finger)"/>
    <property type="match status" value="1"/>
</dbReference>
<dbReference type="SMART" id="SM00184">
    <property type="entry name" value="RING"/>
    <property type="match status" value="2"/>
</dbReference>
<dbReference type="PANTHER" id="PTHR14879:SF15">
    <property type="entry name" value="E3 UBIQUITIN-PROTEIN LIGASE RIFIFYLIN-LIKE PROTEIN"/>
    <property type="match status" value="1"/>
</dbReference>
<gene>
    <name evidence="8" type="primary">LOC108081827</name>
</gene>
<dbReference type="CDD" id="cd15750">
    <property type="entry name" value="FYVE_CARP"/>
    <property type="match status" value="1"/>
</dbReference>
<feature type="region of interest" description="Disordered" evidence="5">
    <location>
        <begin position="275"/>
        <end position="326"/>
    </location>
</feature>
<dbReference type="CDD" id="cd16500">
    <property type="entry name" value="RING-HC_CARP"/>
    <property type="match status" value="1"/>
</dbReference>
<reference evidence="8" key="2">
    <citation type="submission" date="2025-08" db="UniProtKB">
        <authorList>
            <consortium name="RefSeq"/>
        </authorList>
    </citation>
    <scope>IDENTIFICATION</scope>
    <source>
        <strain evidence="8">14028-0561.14</strain>
        <tissue evidence="8">Whole fly</tissue>
    </source>
</reference>
<dbReference type="Pfam" id="PF23632">
    <property type="entry name" value="SAP_RNF34_RFFL"/>
    <property type="match status" value="1"/>
</dbReference>
<proteinExistence type="predicted"/>
<dbReference type="AlphaFoldDB" id="A0A6P4JAP8"/>
<dbReference type="Pfam" id="PF22968">
    <property type="entry name" value="RNF34L-like_3rd"/>
    <property type="match status" value="1"/>
</dbReference>
<dbReference type="InterPro" id="IPR011011">
    <property type="entry name" value="Znf_FYVE_PHD"/>
</dbReference>